<name>A0AAD5PDF0_9FUNG</name>
<protein>
    <recommendedName>
        <fullName evidence="4">GATA-type domain-containing protein</fullName>
    </recommendedName>
</protein>
<reference evidence="2" key="1">
    <citation type="journal article" date="2022" name="IScience">
        <title>Evolution of zygomycete secretomes and the origins of terrestrial fungal ecologies.</title>
        <authorList>
            <person name="Chang Y."/>
            <person name="Wang Y."/>
            <person name="Mondo S."/>
            <person name="Ahrendt S."/>
            <person name="Andreopoulos W."/>
            <person name="Barry K."/>
            <person name="Beard J."/>
            <person name="Benny G.L."/>
            <person name="Blankenship S."/>
            <person name="Bonito G."/>
            <person name="Cuomo C."/>
            <person name="Desiro A."/>
            <person name="Gervers K.A."/>
            <person name="Hundley H."/>
            <person name="Kuo A."/>
            <person name="LaButti K."/>
            <person name="Lang B.F."/>
            <person name="Lipzen A."/>
            <person name="O'Donnell K."/>
            <person name="Pangilinan J."/>
            <person name="Reynolds N."/>
            <person name="Sandor L."/>
            <person name="Smith M.E."/>
            <person name="Tsang A."/>
            <person name="Grigoriev I.V."/>
            <person name="Stajich J.E."/>
            <person name="Spatafora J.W."/>
        </authorList>
    </citation>
    <scope>NUCLEOTIDE SEQUENCE</scope>
    <source>
        <strain evidence="2">RSA 2281</strain>
    </source>
</reference>
<proteinExistence type="predicted"/>
<evidence type="ECO:0008006" key="4">
    <source>
        <dbReference type="Google" id="ProtNLM"/>
    </source>
</evidence>
<evidence type="ECO:0000313" key="2">
    <source>
        <dbReference type="EMBL" id="KAI9260648.1"/>
    </source>
</evidence>
<keyword evidence="3" id="KW-1185">Reference proteome</keyword>
<dbReference type="AlphaFoldDB" id="A0AAD5PDF0"/>
<dbReference type="EMBL" id="JAIXMP010000016">
    <property type="protein sequence ID" value="KAI9260648.1"/>
    <property type="molecule type" value="Genomic_DNA"/>
</dbReference>
<sequence length="236" mass="27191">MMNSTFFYAERLHGFHDLVWDKYIKQVLEETMKVLDEQMVYWNQEEFSPSWRPGSTSTGQSSMTDSGYNEIQQEQRSSTSPLIDKKIDMLDDSNGRAKNAPNINLIKYCYSVTYIFYIDGNLTKKLQLHCTSGISYRHSSTNKGKIRVCTNCGCGKGATPNFRINKNNRKILCNACEQYDGHRRFIIDNKGNRKTISKNRSSPVFCFKCYENDSTFNYAVGNNRFLYGVTVKTAEI</sequence>
<comment type="caution">
    <text evidence="2">The sequence shown here is derived from an EMBL/GenBank/DDBJ whole genome shotgun (WGS) entry which is preliminary data.</text>
</comment>
<dbReference type="Proteomes" id="UP001209540">
    <property type="component" value="Unassembled WGS sequence"/>
</dbReference>
<feature type="region of interest" description="Disordered" evidence="1">
    <location>
        <begin position="48"/>
        <end position="84"/>
    </location>
</feature>
<evidence type="ECO:0000313" key="3">
    <source>
        <dbReference type="Proteomes" id="UP001209540"/>
    </source>
</evidence>
<reference evidence="2" key="2">
    <citation type="submission" date="2023-02" db="EMBL/GenBank/DDBJ databases">
        <authorList>
            <consortium name="DOE Joint Genome Institute"/>
            <person name="Mondo S.J."/>
            <person name="Chang Y."/>
            <person name="Wang Y."/>
            <person name="Ahrendt S."/>
            <person name="Andreopoulos W."/>
            <person name="Barry K."/>
            <person name="Beard J."/>
            <person name="Benny G.L."/>
            <person name="Blankenship S."/>
            <person name="Bonito G."/>
            <person name="Cuomo C."/>
            <person name="Desiro A."/>
            <person name="Gervers K.A."/>
            <person name="Hundley H."/>
            <person name="Kuo A."/>
            <person name="LaButti K."/>
            <person name="Lang B.F."/>
            <person name="Lipzen A."/>
            <person name="O'Donnell K."/>
            <person name="Pangilinan J."/>
            <person name="Reynolds N."/>
            <person name="Sandor L."/>
            <person name="Smith M.W."/>
            <person name="Tsang A."/>
            <person name="Grigoriev I.V."/>
            <person name="Stajich J.E."/>
            <person name="Spatafora J.W."/>
        </authorList>
    </citation>
    <scope>NUCLEOTIDE SEQUENCE</scope>
    <source>
        <strain evidence="2">RSA 2281</strain>
    </source>
</reference>
<organism evidence="2 3">
    <name type="scientific">Phascolomyces articulosus</name>
    <dbReference type="NCBI Taxonomy" id="60185"/>
    <lineage>
        <taxon>Eukaryota</taxon>
        <taxon>Fungi</taxon>
        <taxon>Fungi incertae sedis</taxon>
        <taxon>Mucoromycota</taxon>
        <taxon>Mucoromycotina</taxon>
        <taxon>Mucoromycetes</taxon>
        <taxon>Mucorales</taxon>
        <taxon>Lichtheimiaceae</taxon>
        <taxon>Phascolomyces</taxon>
    </lineage>
</organism>
<feature type="compositionally biased region" description="Polar residues" evidence="1">
    <location>
        <begin position="53"/>
        <end position="81"/>
    </location>
</feature>
<evidence type="ECO:0000256" key="1">
    <source>
        <dbReference type="SAM" id="MobiDB-lite"/>
    </source>
</evidence>
<accession>A0AAD5PDF0</accession>
<gene>
    <name evidence="2" type="ORF">BDA99DRAFT_538245</name>
</gene>